<dbReference type="PROSITE" id="PS50125">
    <property type="entry name" value="GUANYLATE_CYCLASE_2"/>
    <property type="match status" value="1"/>
</dbReference>
<dbReference type="GO" id="GO:0004016">
    <property type="term" value="F:adenylate cyclase activity"/>
    <property type="evidence" value="ECO:0007669"/>
    <property type="project" value="UniProtKB-ARBA"/>
</dbReference>
<dbReference type="SMART" id="SM00044">
    <property type="entry name" value="CYCc"/>
    <property type="match status" value="1"/>
</dbReference>
<dbReference type="PANTHER" id="PTHR43642:SF1">
    <property type="entry name" value="HYBRID SIGNAL TRANSDUCTION HISTIDINE KINASE G"/>
    <property type="match status" value="1"/>
</dbReference>
<dbReference type="Proteomes" id="UP000267223">
    <property type="component" value="Unassembled WGS sequence"/>
</dbReference>
<dbReference type="InterPro" id="IPR041664">
    <property type="entry name" value="AAA_16"/>
</dbReference>
<dbReference type="Pfam" id="PF01590">
    <property type="entry name" value="GAF"/>
    <property type="match status" value="1"/>
</dbReference>
<dbReference type="Gene3D" id="3.30.450.40">
    <property type="match status" value="1"/>
</dbReference>
<dbReference type="InterPro" id="IPR029787">
    <property type="entry name" value="Nucleotide_cyclase"/>
</dbReference>
<dbReference type="GO" id="GO:0004672">
    <property type="term" value="F:protein kinase activity"/>
    <property type="evidence" value="ECO:0007669"/>
    <property type="project" value="InterPro"/>
</dbReference>
<dbReference type="InterPro" id="IPR003018">
    <property type="entry name" value="GAF"/>
</dbReference>
<dbReference type="PROSITE" id="PS00452">
    <property type="entry name" value="GUANYLATE_CYCLASE_1"/>
    <property type="match status" value="1"/>
</dbReference>
<dbReference type="SUPFAM" id="SSF55073">
    <property type="entry name" value="Nucleotide cyclase"/>
    <property type="match status" value="1"/>
</dbReference>
<dbReference type="InterPro" id="IPR027417">
    <property type="entry name" value="P-loop_NTPase"/>
</dbReference>
<dbReference type="PROSITE" id="PS50011">
    <property type="entry name" value="PROTEIN_KINASE_DOM"/>
    <property type="match status" value="1"/>
</dbReference>
<evidence type="ECO:0000256" key="3">
    <source>
        <dbReference type="ARBA" id="ARBA00023239"/>
    </source>
</evidence>
<evidence type="ECO:0000313" key="7">
    <source>
        <dbReference type="EMBL" id="RNI35737.1"/>
    </source>
</evidence>
<dbReference type="InterPro" id="IPR053159">
    <property type="entry name" value="Hybrid_Histidine_Kinase"/>
</dbReference>
<keyword evidence="3 4" id="KW-0456">Lyase</keyword>
<accession>A0A3M9NEL4</accession>
<dbReference type="PANTHER" id="PTHR43642">
    <property type="entry name" value="HYBRID SIGNAL TRANSDUCTION HISTIDINE KINASE G"/>
    <property type="match status" value="1"/>
</dbReference>
<dbReference type="Pfam" id="PF13191">
    <property type="entry name" value="AAA_16"/>
    <property type="match status" value="1"/>
</dbReference>
<dbReference type="SMART" id="SM00065">
    <property type="entry name" value="GAF"/>
    <property type="match status" value="1"/>
</dbReference>
<feature type="domain" description="Protein kinase" evidence="5">
    <location>
        <begin position="1"/>
        <end position="269"/>
    </location>
</feature>
<dbReference type="GO" id="GO:0005524">
    <property type="term" value="F:ATP binding"/>
    <property type="evidence" value="ECO:0007669"/>
    <property type="project" value="InterPro"/>
</dbReference>
<dbReference type="CDD" id="cd07302">
    <property type="entry name" value="CHD"/>
    <property type="match status" value="1"/>
</dbReference>
<dbReference type="SUPFAM" id="SSF55781">
    <property type="entry name" value="GAF domain-like"/>
    <property type="match status" value="1"/>
</dbReference>
<sequence>MIKNINHSNVVHYGFDSILVKWDMSGLGKPSCVKILKNEFADPEKVAQLDNEFELCSRLKCSHIRKAIRREKIEGNEALLLEYIEGKDLNKILQTERLSFPQKLHMAIDIASALTCLQKENIFHRRIQPSNILIEQSTNKVFLIDFALATEGNVFEEAKTILNEKEIESLRYIAPEQTGRINHVLDQRADLYSLGLIFYRLFSGHLPFDSEEKMELIYANIAKTPENPSELDPTIPNIISEIILKLLAKNAEDRYQSAFGVKADLEKCLEQFNLDEKIDDLRLKGFQIAEADYSGKLNFHNVLYGRDNEIKKLNSLYEDCRTGHKKILVIAGNSGSGKSSLVDEFKNSVFNKKGIFLKGKFDQISSEAPYTTLIQTFNELVQLILAGDKAFKAKWTRKISDAIGNSGKILTQFMPGIERLIGKQGESSELQGLEAQNRFNYEFTRFFKSIAEKDSPLVLFVDDMQWADTSSLNLFNTIGESRDIGYALLVGAYRENEVHEDHPLYKNLLKLKGDNIEVEEIHLKDLTYQDAFSLVSSTLHSNQENVSILSQIIFNKTKGNPFYVKQFLKSVYDEGLLHFDFESLKWNFNSDLILQMNVSGNVVELMTSFIKKLPADKLELLKIASTIGTQFNKRSLSLIKETSERTIENLLHQSVAEGFIMVSDEGYKFGHDRIQQAIYSLIPDDEKAAMHLRNGQKLTVSYSEKELDEKLFDIVKQWNLGAEKIVLKKEKENLARLNLKAGLKAMASTAFHQALAYFEKGLKMLDEDDWTIQYDFILEFTAYAANAAYLSGEYEKVDLYVGIILKYSKSLIDSIKGHEIIIKKLIAQNQHFDAVKEGLEILKKMHIRLPLKPGKFEVLKELLKIKFLLRNKPAEYYNQLPEMKDPEKNAAMRILSDISSASFFAVPALVPLLAFKMIRLTVKYGLSKKSPFSFVAYGYILSVFLNEIDKGIRFGEIALQLAKKIHADELIASIIATNNLFLVHRRVAIADTIPDLEKAFTSGLESGDNEYASYAAHNIVYQLYVMGYPLPDLAKRATALELKIEKFQQDLTFRRLRIFHQSALNLLEEKDHPDVFTGEIFDESEMDLKEVTKNTEIYFQNLYLQKLHLALIFNLKLNAEKYLPIVEKYQESVKGTTLYPMFYFYRSLVITDVSPGAANMSQILMQVKKDIAEIKKYEKYCSTNYAHKIILLQAEYSYLTGHNERAKIYYDKALKEATQANITSDLAYTWERAGSFFLNTKQDILANFYLQNAYRIYKRWGAVAKLKQMENNYIQLKNGPAAEWQNQFMEEPGMSQTADIDLESVLKASVALSGEIILPRLLKKMMQIIMENAGAQSGFLIMEKQGQKFIEAEIREGNEEIKILQSIPVSETELLSESIVNYVYLTQETVILDDACKSELFGNDDYIKNHQCKSILCIPLLNMGKIQAVIYLANSLTTGAFTAKGVGILKLLAAQMSISIENALFYNELENKVKERTSELQIEKKKSDDLLLNILPEDVANELKQTGHTRPRNYEIATVLFTDFENFTSKSALLSPEKLVHLIDTCFTKFDAIVSEYKMEKIKTIGDSYLCVSGVPDPQSHNPVNAIKAAIEIINAIKILRSGPEGENYFDIRIGVHTGPLVAGVVGDKKFAFDIWGDTVNTASRMEQNSEANKINISRATYDLVSDKFECLYRGKKAAKNKGKIEMYFVESEILIPYL</sequence>
<evidence type="ECO:0000256" key="1">
    <source>
        <dbReference type="ARBA" id="ARBA00004167"/>
    </source>
</evidence>
<dbReference type="SUPFAM" id="SSF52540">
    <property type="entry name" value="P-loop containing nucleoside triphosphate hydrolases"/>
    <property type="match status" value="1"/>
</dbReference>
<reference evidence="7 8" key="1">
    <citation type="submission" date="2018-11" db="EMBL/GenBank/DDBJ databases">
        <title>Draft genome sequence of Ferruginibacter sp. BO-59.</title>
        <authorList>
            <person name="Im W.T."/>
        </authorList>
    </citation>
    <scope>NUCLEOTIDE SEQUENCE [LARGE SCALE GENOMIC DNA]</scope>
    <source>
        <strain evidence="7 8">BO-59</strain>
    </source>
</reference>
<dbReference type="SUPFAM" id="SSF56112">
    <property type="entry name" value="Protein kinase-like (PK-like)"/>
    <property type="match status" value="1"/>
</dbReference>
<dbReference type="InterPro" id="IPR018297">
    <property type="entry name" value="A/G_cyclase_CS"/>
</dbReference>
<evidence type="ECO:0000313" key="8">
    <source>
        <dbReference type="Proteomes" id="UP000267223"/>
    </source>
</evidence>
<comment type="subcellular location">
    <subcellularLocation>
        <location evidence="1">Membrane</location>
        <topology evidence="1">Single-pass membrane protein</topology>
    </subcellularLocation>
</comment>
<dbReference type="InterPro" id="IPR011009">
    <property type="entry name" value="Kinase-like_dom_sf"/>
</dbReference>
<dbReference type="InterPro" id="IPR029016">
    <property type="entry name" value="GAF-like_dom_sf"/>
</dbReference>
<dbReference type="OrthoDB" id="9806704at2"/>
<evidence type="ECO:0000256" key="2">
    <source>
        <dbReference type="ARBA" id="ARBA00022741"/>
    </source>
</evidence>
<gene>
    <name evidence="7" type="ORF">EFY79_12315</name>
</gene>
<dbReference type="CDD" id="cd14014">
    <property type="entry name" value="STKc_PknB_like"/>
    <property type="match status" value="1"/>
</dbReference>
<evidence type="ECO:0000259" key="6">
    <source>
        <dbReference type="PROSITE" id="PS50125"/>
    </source>
</evidence>
<dbReference type="GO" id="GO:0035556">
    <property type="term" value="P:intracellular signal transduction"/>
    <property type="evidence" value="ECO:0007669"/>
    <property type="project" value="InterPro"/>
</dbReference>
<evidence type="ECO:0000256" key="4">
    <source>
        <dbReference type="RuleBase" id="RU000405"/>
    </source>
</evidence>
<dbReference type="Gene3D" id="3.30.70.1230">
    <property type="entry name" value="Nucleotide cyclase"/>
    <property type="match status" value="1"/>
</dbReference>
<keyword evidence="2" id="KW-0547">Nucleotide-binding</keyword>
<dbReference type="GO" id="GO:0016020">
    <property type="term" value="C:membrane"/>
    <property type="evidence" value="ECO:0007669"/>
    <property type="project" value="UniProtKB-SubCell"/>
</dbReference>
<dbReference type="GO" id="GO:0009190">
    <property type="term" value="P:cyclic nucleotide biosynthetic process"/>
    <property type="evidence" value="ECO:0007669"/>
    <property type="project" value="InterPro"/>
</dbReference>
<keyword evidence="8" id="KW-1185">Reference proteome</keyword>
<evidence type="ECO:0000259" key="5">
    <source>
        <dbReference type="PROSITE" id="PS50011"/>
    </source>
</evidence>
<dbReference type="RefSeq" id="WP_123121017.1">
    <property type="nucleotide sequence ID" value="NZ_RJJR01000009.1"/>
</dbReference>
<dbReference type="Gene3D" id="3.40.50.300">
    <property type="entry name" value="P-loop containing nucleotide triphosphate hydrolases"/>
    <property type="match status" value="1"/>
</dbReference>
<proteinExistence type="inferred from homology"/>
<dbReference type="EMBL" id="RJJR01000009">
    <property type="protein sequence ID" value="RNI35737.1"/>
    <property type="molecule type" value="Genomic_DNA"/>
</dbReference>
<dbReference type="InterPro" id="IPR000719">
    <property type="entry name" value="Prot_kinase_dom"/>
</dbReference>
<feature type="domain" description="Guanylate cyclase" evidence="6">
    <location>
        <begin position="1518"/>
        <end position="1647"/>
    </location>
</feature>
<dbReference type="Pfam" id="PF00069">
    <property type="entry name" value="Pkinase"/>
    <property type="match status" value="1"/>
</dbReference>
<organism evidence="7 8">
    <name type="scientific">Hanamia caeni</name>
    <dbReference type="NCBI Taxonomy" id="2294116"/>
    <lineage>
        <taxon>Bacteria</taxon>
        <taxon>Pseudomonadati</taxon>
        <taxon>Bacteroidota</taxon>
        <taxon>Chitinophagia</taxon>
        <taxon>Chitinophagales</taxon>
        <taxon>Chitinophagaceae</taxon>
        <taxon>Hanamia</taxon>
    </lineage>
</organism>
<comment type="similarity">
    <text evidence="4">Belongs to the adenylyl cyclase class-4/guanylyl cyclase family.</text>
</comment>
<name>A0A3M9NEL4_9BACT</name>
<dbReference type="InterPro" id="IPR001054">
    <property type="entry name" value="A/G_cyclase"/>
</dbReference>
<dbReference type="Pfam" id="PF00211">
    <property type="entry name" value="Guanylate_cyc"/>
    <property type="match status" value="1"/>
</dbReference>
<comment type="caution">
    <text evidence="7">The sequence shown here is derived from an EMBL/GenBank/DDBJ whole genome shotgun (WGS) entry which is preliminary data.</text>
</comment>
<dbReference type="Gene3D" id="1.10.510.10">
    <property type="entry name" value="Transferase(Phosphotransferase) domain 1"/>
    <property type="match status" value="1"/>
</dbReference>
<protein>
    <submittedName>
        <fullName evidence="7">GAF domain-containing protein</fullName>
    </submittedName>
</protein>